<dbReference type="OrthoDB" id="9810773at2"/>
<dbReference type="Gene3D" id="2.30.30.40">
    <property type="entry name" value="SH3 Domains"/>
    <property type="match status" value="1"/>
</dbReference>
<evidence type="ECO:0000256" key="1">
    <source>
        <dbReference type="SAM" id="MobiDB-lite"/>
    </source>
</evidence>
<feature type="compositionally biased region" description="Low complexity" evidence="1">
    <location>
        <begin position="29"/>
        <end position="41"/>
    </location>
</feature>
<sequence>MPILRFAGILTLALICAAGPGPGRAQSDASTPTATTGPSTGLPIPRFVSIKASEANVRRGPSTTHRVDWVFRHPGLPVIVTAEYGHWRRVVDRDGLGGWVHYALLSGNRTVIVDLEMADLRRDPDRAAPVEARLERGVIARLIGCDAGWCEIVAGGHRGWAEAAGLWGVDLRGGAPAQ</sequence>
<reference evidence="3 4" key="1">
    <citation type="submission" date="2018-05" db="EMBL/GenBank/DDBJ databases">
        <title>Rhodobacteraceae gen. nov., sp. nov. isolated from sea water.</title>
        <authorList>
            <person name="Ren Y."/>
        </authorList>
    </citation>
    <scope>NUCLEOTIDE SEQUENCE [LARGE SCALE GENOMIC DNA]</scope>
    <source>
        <strain evidence="3 4">TG-679</strain>
    </source>
</reference>
<gene>
    <name evidence="3" type="ORF">DKT77_17325</name>
</gene>
<feature type="signal peptide" evidence="2">
    <location>
        <begin position="1"/>
        <end position="25"/>
    </location>
</feature>
<organism evidence="3 4">
    <name type="scientific">Meridianimarinicoccus roseus</name>
    <dbReference type="NCBI Taxonomy" id="2072018"/>
    <lineage>
        <taxon>Bacteria</taxon>
        <taxon>Pseudomonadati</taxon>
        <taxon>Pseudomonadota</taxon>
        <taxon>Alphaproteobacteria</taxon>
        <taxon>Rhodobacterales</taxon>
        <taxon>Paracoccaceae</taxon>
        <taxon>Meridianimarinicoccus</taxon>
    </lineage>
</organism>
<dbReference type="GO" id="GO:0004812">
    <property type="term" value="F:aminoacyl-tRNA ligase activity"/>
    <property type="evidence" value="ECO:0007669"/>
    <property type="project" value="UniProtKB-KW"/>
</dbReference>
<feature type="region of interest" description="Disordered" evidence="1">
    <location>
        <begin position="23"/>
        <end position="43"/>
    </location>
</feature>
<feature type="chain" id="PRO_5016097041" evidence="2">
    <location>
        <begin position="26"/>
        <end position="178"/>
    </location>
</feature>
<keyword evidence="4" id="KW-1185">Reference proteome</keyword>
<keyword evidence="3" id="KW-0436">Ligase</keyword>
<dbReference type="InterPro" id="IPR010466">
    <property type="entry name" value="DUF1058"/>
</dbReference>
<dbReference type="EMBL" id="QGKU01000052">
    <property type="protein sequence ID" value="PWR01387.1"/>
    <property type="molecule type" value="Genomic_DNA"/>
</dbReference>
<dbReference type="AlphaFoldDB" id="A0A2V2LDS9"/>
<name>A0A2V2LDS9_9RHOB</name>
<keyword evidence="3" id="KW-0030">Aminoacyl-tRNA synthetase</keyword>
<evidence type="ECO:0000256" key="2">
    <source>
        <dbReference type="SAM" id="SignalP"/>
    </source>
</evidence>
<accession>A0A2V2LDS9</accession>
<evidence type="ECO:0000313" key="4">
    <source>
        <dbReference type="Proteomes" id="UP000245680"/>
    </source>
</evidence>
<proteinExistence type="predicted"/>
<protein>
    <submittedName>
        <fullName evidence="3">Aspartyl-trna synthetase</fullName>
    </submittedName>
</protein>
<dbReference type="Pfam" id="PF06347">
    <property type="entry name" value="SH3_4"/>
    <property type="match status" value="2"/>
</dbReference>
<dbReference type="Proteomes" id="UP000245680">
    <property type="component" value="Unassembled WGS sequence"/>
</dbReference>
<keyword evidence="2" id="KW-0732">Signal</keyword>
<evidence type="ECO:0000313" key="3">
    <source>
        <dbReference type="EMBL" id="PWR01387.1"/>
    </source>
</evidence>
<comment type="caution">
    <text evidence="3">The sequence shown here is derived from an EMBL/GenBank/DDBJ whole genome shotgun (WGS) entry which is preliminary data.</text>
</comment>
<dbReference type="RefSeq" id="WP_109812995.1">
    <property type="nucleotide sequence ID" value="NZ_QGKU01000052.1"/>
</dbReference>